<dbReference type="InParanoid" id="A0A7M7RI46"/>
<dbReference type="InterPro" id="IPR047195">
    <property type="entry name" value="TM6SF1-like"/>
</dbReference>
<dbReference type="RefSeq" id="XP_793469.2">
    <property type="nucleotide sequence ID" value="XM_788376.4"/>
</dbReference>
<dbReference type="EnsemblMetazoa" id="XM_788376">
    <property type="protein sequence ID" value="XP_793469"/>
    <property type="gene ID" value="LOC588706"/>
</dbReference>
<keyword evidence="11" id="KW-1185">Reference proteome</keyword>
<dbReference type="PROSITE" id="PS51751">
    <property type="entry name" value="EXPERA"/>
    <property type="match status" value="2"/>
</dbReference>
<evidence type="ECO:0000256" key="5">
    <source>
        <dbReference type="ARBA" id="ARBA00023136"/>
    </source>
</evidence>
<dbReference type="Pfam" id="PF26083">
    <property type="entry name" value="TM_Tm6sf2"/>
    <property type="match status" value="1"/>
</dbReference>
<dbReference type="GO" id="GO:0016020">
    <property type="term" value="C:membrane"/>
    <property type="evidence" value="ECO:0007669"/>
    <property type="project" value="UniProtKB-UniRule"/>
</dbReference>
<dbReference type="CDD" id="cd21106">
    <property type="entry name" value="TM6SF1-like"/>
    <property type="match status" value="1"/>
</dbReference>
<dbReference type="Proteomes" id="UP000007110">
    <property type="component" value="Unassembled WGS sequence"/>
</dbReference>
<feature type="transmembrane region" description="Helical" evidence="8">
    <location>
        <begin position="336"/>
        <end position="355"/>
    </location>
</feature>
<evidence type="ECO:0000256" key="3">
    <source>
        <dbReference type="ARBA" id="ARBA00022737"/>
    </source>
</evidence>
<feature type="transmembrane region" description="Helical" evidence="8">
    <location>
        <begin position="173"/>
        <end position="191"/>
    </location>
</feature>
<feature type="transmembrane region" description="Helical" evidence="8">
    <location>
        <begin position="64"/>
        <end position="84"/>
    </location>
</feature>
<dbReference type="InterPro" id="IPR059044">
    <property type="entry name" value="TM_Tm6sf1/2"/>
</dbReference>
<evidence type="ECO:0000313" key="11">
    <source>
        <dbReference type="Proteomes" id="UP000007110"/>
    </source>
</evidence>
<comment type="subcellular location">
    <subcellularLocation>
        <location evidence="1">Endomembrane system</location>
        <topology evidence="1">Multi-pass membrane protein</topology>
    </subcellularLocation>
</comment>
<evidence type="ECO:0000256" key="8">
    <source>
        <dbReference type="SAM" id="Phobius"/>
    </source>
</evidence>
<comment type="similarity">
    <text evidence="6">Belongs to the TM6SF family.</text>
</comment>
<dbReference type="OrthoDB" id="8181520at2759"/>
<accession>A0A7M7RI46</accession>
<keyword evidence="2 7" id="KW-0812">Transmembrane</keyword>
<feature type="transmembrane region" description="Helical" evidence="8">
    <location>
        <begin position="219"/>
        <end position="242"/>
    </location>
</feature>
<evidence type="ECO:0000256" key="7">
    <source>
        <dbReference type="PROSITE-ProRule" id="PRU01087"/>
    </source>
</evidence>
<evidence type="ECO:0000256" key="6">
    <source>
        <dbReference type="ARBA" id="ARBA00034760"/>
    </source>
</evidence>
<evidence type="ECO:0000256" key="4">
    <source>
        <dbReference type="ARBA" id="ARBA00022989"/>
    </source>
</evidence>
<keyword evidence="3" id="KW-0677">Repeat</keyword>
<dbReference type="KEGG" id="spu:588706"/>
<feature type="transmembrane region" description="Helical" evidence="8">
    <location>
        <begin position="142"/>
        <end position="161"/>
    </location>
</feature>
<keyword evidence="5 7" id="KW-0472">Membrane</keyword>
<dbReference type="PANTHER" id="PTHR14568:SF8">
    <property type="entry name" value="EXPERA DOMAIN-CONTAINING PROTEIN"/>
    <property type="match status" value="1"/>
</dbReference>
<reference evidence="11" key="1">
    <citation type="submission" date="2015-02" db="EMBL/GenBank/DDBJ databases">
        <title>Genome sequencing for Strongylocentrotus purpuratus.</title>
        <authorList>
            <person name="Murali S."/>
            <person name="Liu Y."/>
            <person name="Vee V."/>
            <person name="English A."/>
            <person name="Wang M."/>
            <person name="Skinner E."/>
            <person name="Han Y."/>
            <person name="Muzny D.M."/>
            <person name="Worley K.C."/>
            <person name="Gibbs R.A."/>
        </authorList>
    </citation>
    <scope>NUCLEOTIDE SEQUENCE</scope>
</reference>
<dbReference type="PANTHER" id="PTHR14568">
    <property type="entry name" value="TRANSMEMBRANE SUPERFAMILY 6 MEMBER 1/2"/>
    <property type="match status" value="1"/>
</dbReference>
<dbReference type="InterPro" id="IPR033118">
    <property type="entry name" value="EXPERA"/>
</dbReference>
<evidence type="ECO:0000313" key="10">
    <source>
        <dbReference type="EnsemblMetazoa" id="XP_793469"/>
    </source>
</evidence>
<dbReference type="GeneID" id="588706"/>
<proteinExistence type="inferred from homology"/>
<feature type="transmembrane region" description="Helical" evidence="8">
    <location>
        <begin position="262"/>
        <end position="286"/>
    </location>
</feature>
<name>A0A7M7RI46_STRPU</name>
<dbReference type="GO" id="GO:0012505">
    <property type="term" value="C:endomembrane system"/>
    <property type="evidence" value="ECO:0007669"/>
    <property type="project" value="UniProtKB-SubCell"/>
</dbReference>
<evidence type="ECO:0000259" key="9">
    <source>
        <dbReference type="PROSITE" id="PS51751"/>
    </source>
</evidence>
<organism evidence="10 11">
    <name type="scientific">Strongylocentrotus purpuratus</name>
    <name type="common">Purple sea urchin</name>
    <dbReference type="NCBI Taxonomy" id="7668"/>
    <lineage>
        <taxon>Eukaryota</taxon>
        <taxon>Metazoa</taxon>
        <taxon>Echinodermata</taxon>
        <taxon>Eleutherozoa</taxon>
        <taxon>Echinozoa</taxon>
        <taxon>Echinoidea</taxon>
        <taxon>Euechinoidea</taxon>
        <taxon>Echinacea</taxon>
        <taxon>Camarodonta</taxon>
        <taxon>Echinidea</taxon>
        <taxon>Strongylocentrotidae</taxon>
        <taxon>Strongylocentrotus</taxon>
    </lineage>
</organism>
<feature type="transmembrane region" description="Helical" evidence="8">
    <location>
        <begin position="119"/>
        <end position="135"/>
    </location>
</feature>
<sequence>MAMATGVFALSLTAIPVTYLLNALLENREEGEVLAVGYGMLASVALMSYLIVRLSRGSQKVSDPFFYVFAVFAFTSVVDIVLAMELDGIIDNFMASYLKEGEPYLNTAHGTMINYWDGSGHYCMYLMMVTAIVWGQSYREVGLYWAGSILNSMIVFMPGNVSGKYGSNVKGSYFLNVPYVLFPVLVAIKCVRQSPQTDVESRDVVAAHKKSIWKRPLDLFFVLFLFCAILISFLRMAVALKSPASIAVYYLNNVEPYFQDPVLYPMIQALVYWFYFVPYFVCAIYGFFKPGCTWMSDWALLSAGASAQGQFSHIGASLHSRTPYIYRVPSDGLSAFWLINMALLLVPQLIAWRCLTWPEFFEAKPSERRDGKASLEQQKDK</sequence>
<feature type="domain" description="EXPERA" evidence="9">
    <location>
        <begin position="62"/>
        <end position="187"/>
    </location>
</feature>
<reference evidence="10" key="2">
    <citation type="submission" date="2021-01" db="UniProtKB">
        <authorList>
            <consortium name="EnsemblMetazoa"/>
        </authorList>
    </citation>
    <scope>IDENTIFICATION</scope>
</reference>
<feature type="domain" description="EXPERA" evidence="9">
    <location>
        <begin position="217"/>
        <end position="351"/>
    </location>
</feature>
<feature type="transmembrane region" description="Helical" evidence="8">
    <location>
        <begin position="33"/>
        <end position="52"/>
    </location>
</feature>
<dbReference type="OMA" id="FFMKPKQ"/>
<protein>
    <recommendedName>
        <fullName evidence="9">EXPERA domain-containing protein</fullName>
    </recommendedName>
</protein>
<evidence type="ECO:0000256" key="2">
    <source>
        <dbReference type="ARBA" id="ARBA00022692"/>
    </source>
</evidence>
<dbReference type="AlphaFoldDB" id="A0A7M7RI46"/>
<keyword evidence="4 7" id="KW-1133">Transmembrane helix</keyword>
<evidence type="ECO:0000256" key="1">
    <source>
        <dbReference type="ARBA" id="ARBA00004127"/>
    </source>
</evidence>